<dbReference type="AlphaFoldDB" id="A0A2T7NB61"/>
<evidence type="ECO:0000313" key="1">
    <source>
        <dbReference type="EMBL" id="PVD18399.1"/>
    </source>
</evidence>
<dbReference type="Proteomes" id="UP000245119">
    <property type="component" value="Linkage Group LG14"/>
</dbReference>
<evidence type="ECO:0000313" key="2">
    <source>
        <dbReference type="Proteomes" id="UP000245119"/>
    </source>
</evidence>
<keyword evidence="2" id="KW-1185">Reference proteome</keyword>
<protein>
    <submittedName>
        <fullName evidence="1">Uncharacterized protein</fullName>
    </submittedName>
</protein>
<proteinExistence type="predicted"/>
<accession>A0A2T7NB61</accession>
<sequence length="162" mass="17848">MSFRPARPHKPVWYIPSSFPFTDPTFHASLTELFSTSSLHPGLTEPFSSKLELSYPPLSSLTSLHPHRSTTSPFNTLGVKPPLRSRALHVLRLAAVPRMSNSREFSRGYLPLLPTQPTVGGRVCWLNNPPSDPQTPDPQCTRSYGRVIGGRGEKRGGMGWGG</sequence>
<name>A0A2T7NB61_POMCA</name>
<reference evidence="1 2" key="1">
    <citation type="submission" date="2018-04" db="EMBL/GenBank/DDBJ databases">
        <title>The genome of golden apple snail Pomacea canaliculata provides insight into stress tolerance and invasive adaptation.</title>
        <authorList>
            <person name="Liu C."/>
            <person name="Liu B."/>
            <person name="Ren Y."/>
            <person name="Zhang Y."/>
            <person name="Wang H."/>
            <person name="Li S."/>
            <person name="Jiang F."/>
            <person name="Yin L."/>
            <person name="Zhang G."/>
            <person name="Qian W."/>
            <person name="Fan W."/>
        </authorList>
    </citation>
    <scope>NUCLEOTIDE SEQUENCE [LARGE SCALE GENOMIC DNA]</scope>
    <source>
        <strain evidence="1">SZHN2017</strain>
        <tissue evidence="1">Muscle</tissue>
    </source>
</reference>
<comment type="caution">
    <text evidence="1">The sequence shown here is derived from an EMBL/GenBank/DDBJ whole genome shotgun (WGS) entry which is preliminary data.</text>
</comment>
<dbReference type="EMBL" id="PZQS01000014">
    <property type="protein sequence ID" value="PVD18399.1"/>
    <property type="molecule type" value="Genomic_DNA"/>
</dbReference>
<organism evidence="1 2">
    <name type="scientific">Pomacea canaliculata</name>
    <name type="common">Golden apple snail</name>
    <dbReference type="NCBI Taxonomy" id="400727"/>
    <lineage>
        <taxon>Eukaryota</taxon>
        <taxon>Metazoa</taxon>
        <taxon>Spiralia</taxon>
        <taxon>Lophotrochozoa</taxon>
        <taxon>Mollusca</taxon>
        <taxon>Gastropoda</taxon>
        <taxon>Caenogastropoda</taxon>
        <taxon>Architaenioglossa</taxon>
        <taxon>Ampullarioidea</taxon>
        <taxon>Ampullariidae</taxon>
        <taxon>Pomacea</taxon>
    </lineage>
</organism>
<gene>
    <name evidence="1" type="ORF">C0Q70_20948</name>
</gene>